<dbReference type="Gene3D" id="3.30.420.310">
    <property type="entry name" value="2-keto-3-deoxy-galactonokinase, C-terminal domain"/>
    <property type="match status" value="1"/>
</dbReference>
<gene>
    <name evidence="1" type="primary">dgoK</name>
    <name evidence="1" type="ORF">RRU01S_08_00150</name>
</gene>
<dbReference type="AlphaFoldDB" id="A0A081CTW6"/>
<dbReference type="Pfam" id="PF05035">
    <property type="entry name" value="DGOK"/>
    <property type="match status" value="1"/>
</dbReference>
<dbReference type="eggNOG" id="COG3734">
    <property type="taxonomic scope" value="Bacteria"/>
</dbReference>
<organism evidence="1 2">
    <name type="scientific">Agrobacterium rubi TR3 = NBRC 13261</name>
    <dbReference type="NCBI Taxonomy" id="1368415"/>
    <lineage>
        <taxon>Bacteria</taxon>
        <taxon>Pseudomonadati</taxon>
        <taxon>Pseudomonadota</taxon>
        <taxon>Alphaproteobacteria</taxon>
        <taxon>Hyphomicrobiales</taxon>
        <taxon>Rhizobiaceae</taxon>
        <taxon>Rhizobium/Agrobacterium group</taxon>
        <taxon>Agrobacterium</taxon>
    </lineage>
</organism>
<dbReference type="EMBL" id="BBJU01000008">
    <property type="protein sequence ID" value="GAK70112.1"/>
    <property type="molecule type" value="Genomic_DNA"/>
</dbReference>
<keyword evidence="1" id="KW-0418">Kinase</keyword>
<keyword evidence="1" id="KW-0808">Transferase</keyword>
<proteinExistence type="predicted"/>
<dbReference type="RefSeq" id="WP_045229708.1">
    <property type="nucleotide sequence ID" value="NZ_BBJU01000008.1"/>
</dbReference>
<comment type="caution">
    <text evidence="1">The sequence shown here is derived from an EMBL/GenBank/DDBJ whole genome shotgun (WGS) entry which is preliminary data.</text>
</comment>
<dbReference type="OrthoDB" id="256574at2"/>
<dbReference type="GO" id="GO:0008671">
    <property type="term" value="F:2-dehydro-3-deoxygalactonokinase activity"/>
    <property type="evidence" value="ECO:0007669"/>
    <property type="project" value="InterPro"/>
</dbReference>
<dbReference type="Gene3D" id="3.30.420.300">
    <property type="entry name" value="2-keto-3-deoxy-galactonokinase, substrate binding domain"/>
    <property type="match status" value="1"/>
</dbReference>
<reference evidence="1 2" key="1">
    <citation type="submission" date="2014-08" db="EMBL/GenBank/DDBJ databases">
        <title>Whole genome shotgun sequence of Rhizobium rubi NBRC 13261.</title>
        <authorList>
            <person name="Katano-Makiyama Y."/>
            <person name="Hosoyama A."/>
            <person name="Hashimoto M."/>
            <person name="Hosoyama Y."/>
            <person name="Noguchi M."/>
            <person name="Tsuchikane K."/>
            <person name="Uohara A."/>
            <person name="Ohji S."/>
            <person name="Ichikawa N."/>
            <person name="Kimura A."/>
            <person name="Yamazoe A."/>
            <person name="Fujita N."/>
        </authorList>
    </citation>
    <scope>NUCLEOTIDE SEQUENCE [LARGE SCALE GENOMIC DNA]</scope>
    <source>
        <strain evidence="1 2">NBRC 13261</strain>
    </source>
</reference>
<evidence type="ECO:0000313" key="1">
    <source>
        <dbReference type="EMBL" id="GAK70112.1"/>
    </source>
</evidence>
<dbReference type="GO" id="GO:0034194">
    <property type="term" value="P:D-galactonate catabolic process"/>
    <property type="evidence" value="ECO:0007669"/>
    <property type="project" value="InterPro"/>
</dbReference>
<dbReference type="Proteomes" id="UP000028701">
    <property type="component" value="Unassembled WGS sequence"/>
</dbReference>
<name>A0A081CTW6_9HYPH</name>
<dbReference type="CDD" id="cd24012">
    <property type="entry name" value="ASKHA_NBD_KDGal-kinase"/>
    <property type="match status" value="1"/>
</dbReference>
<sequence>MADAAYVAVDWGTTSFRLWLMSKSGDIMGERRSGEGMTTAMRTGFPDVLASHLSALSAPTDLPVVICGMAGARQGWVEAGYVDVPADLADVLKGAVRVPGEAADIRILPGLAQRLQDTPDVMRGEETQLLGALSADYSTGEQLVCMPGTHSKWVSVSNLKVTGFSTFMTGELFDVISKHSILSHAVESAEAFTGDLPAFQSAVAESYNNPQMATNRLFTVRSGQLLHGLSATDAKAKLSGTMIGLEIAGAHSSARKDAKVILIASGALGELYKAAFAALSIDYVIIDADDAVRRGLVAAANAIWP</sequence>
<accession>A0A081CTW6</accession>
<dbReference type="InterPro" id="IPR042257">
    <property type="entry name" value="DGOK_C"/>
</dbReference>
<evidence type="ECO:0000313" key="2">
    <source>
        <dbReference type="Proteomes" id="UP000028701"/>
    </source>
</evidence>
<dbReference type="InterPro" id="IPR007729">
    <property type="entry name" value="DGOK"/>
</dbReference>
<dbReference type="InterPro" id="IPR042258">
    <property type="entry name" value="DGOK_N"/>
</dbReference>
<protein>
    <submittedName>
        <fullName evidence="1">2-keto-3-deoxygalactonate kinase</fullName>
    </submittedName>
</protein>